<dbReference type="SUPFAM" id="SSF56112">
    <property type="entry name" value="Protein kinase-like (PK-like)"/>
    <property type="match status" value="1"/>
</dbReference>
<evidence type="ECO:0000313" key="3">
    <source>
        <dbReference type="EMBL" id="CAJ0879609.1"/>
    </source>
</evidence>
<gene>
    <name evidence="3" type="ORF">AMST5_03077</name>
</gene>
<dbReference type="InterPro" id="IPR002575">
    <property type="entry name" value="Aminoglycoside_PTrfase"/>
</dbReference>
<reference evidence="3" key="1">
    <citation type="submission" date="2023-07" db="EMBL/GenBank/DDBJ databases">
        <authorList>
            <person name="Pelsma A.J. K."/>
        </authorList>
    </citation>
    <scope>NUCLEOTIDE SEQUENCE</scope>
</reference>
<evidence type="ECO:0000259" key="2">
    <source>
        <dbReference type="PROSITE" id="PS50801"/>
    </source>
</evidence>
<dbReference type="InterPro" id="IPR003658">
    <property type="entry name" value="Anti-sigma_ant"/>
</dbReference>
<dbReference type="GO" id="GO:0043856">
    <property type="term" value="F:anti-sigma factor antagonist activity"/>
    <property type="evidence" value="ECO:0007669"/>
    <property type="project" value="InterPro"/>
</dbReference>
<feature type="domain" description="STAS" evidence="2">
    <location>
        <begin position="3"/>
        <end position="114"/>
    </location>
</feature>
<evidence type="ECO:0000256" key="1">
    <source>
        <dbReference type="ARBA" id="ARBA00009013"/>
    </source>
</evidence>
<dbReference type="InterPro" id="IPR058548">
    <property type="entry name" value="MlaB-like_STAS"/>
</dbReference>
<dbReference type="AlphaFoldDB" id="A0AA48RAC1"/>
<name>A0AA48RAC1_9ZZZZ</name>
<protein>
    <recommendedName>
        <fullName evidence="2">STAS domain-containing protein</fullName>
    </recommendedName>
</protein>
<dbReference type="NCBIfam" id="TIGR00377">
    <property type="entry name" value="ant_ant_sig"/>
    <property type="match status" value="1"/>
</dbReference>
<dbReference type="InterPro" id="IPR011009">
    <property type="entry name" value="Kinase-like_dom_sf"/>
</dbReference>
<dbReference type="EMBL" id="OY288114">
    <property type="protein sequence ID" value="CAJ0879609.1"/>
    <property type="molecule type" value="Genomic_DNA"/>
</dbReference>
<dbReference type="Gene3D" id="3.30.750.24">
    <property type="entry name" value="STAS domain"/>
    <property type="match status" value="1"/>
</dbReference>
<organism evidence="3">
    <name type="scientific">freshwater sediment metagenome</name>
    <dbReference type="NCBI Taxonomy" id="556182"/>
    <lineage>
        <taxon>unclassified sequences</taxon>
        <taxon>metagenomes</taxon>
        <taxon>ecological metagenomes</taxon>
    </lineage>
</organism>
<dbReference type="InterPro" id="IPR036513">
    <property type="entry name" value="STAS_dom_sf"/>
</dbReference>
<dbReference type="CDD" id="cd07043">
    <property type="entry name" value="STAS_anti-anti-sigma_factors"/>
    <property type="match status" value="1"/>
</dbReference>
<dbReference type="Pfam" id="PF01636">
    <property type="entry name" value="APH"/>
    <property type="match status" value="1"/>
</dbReference>
<proteinExistence type="inferred from homology"/>
<dbReference type="PROSITE" id="PS50801">
    <property type="entry name" value="STAS"/>
    <property type="match status" value="1"/>
</dbReference>
<comment type="similarity">
    <text evidence="1">Belongs to the anti-sigma-factor antagonist family.</text>
</comment>
<sequence>MSLDIATSHDSASTVLRLSGRVDHETSASLSAAIESAAAGPVALDMSGCDYLSSAGLRVLLVAHQNLTRKGHSLSLFNVPPVIYSVFEVTGLDQLLHVDKAPRPISLDGAELISSGACGDCYRLDAETVVKLYREGVDPGIAEKEKKYAKAALLLGLPTALSYDVVACGGRTGVVYEMIDAQLFSAIIRDDPAHTAEYGRLLSDIAKGVHSIKGDPQIFPRIKEQFVDYLGQLGAFLPPSDISFLRERLQLIPDSETCVHFDLHSSNIMMRKNEPIIIDLGDLSIGSYLFDIGLVYMIYGLPELGFCEMVTRMPSDQGVKFCESFISSYFADRPAADYEFFYRNRFFLASLRAIYTVTFLPYLRPRMIELLRNVLLPKMRASL</sequence>
<dbReference type="Gene3D" id="3.90.1200.10">
    <property type="match status" value="1"/>
</dbReference>
<dbReference type="Pfam" id="PF13466">
    <property type="entry name" value="STAS_2"/>
    <property type="match status" value="1"/>
</dbReference>
<dbReference type="PANTHER" id="PTHR33495">
    <property type="entry name" value="ANTI-SIGMA FACTOR ANTAGONIST TM_1081-RELATED-RELATED"/>
    <property type="match status" value="1"/>
</dbReference>
<accession>A0AA48RAC1</accession>
<dbReference type="InterPro" id="IPR002645">
    <property type="entry name" value="STAS_dom"/>
</dbReference>
<dbReference type="SUPFAM" id="SSF52091">
    <property type="entry name" value="SpoIIaa-like"/>
    <property type="match status" value="1"/>
</dbReference>